<evidence type="ECO:0000313" key="2">
    <source>
        <dbReference type="EMBL" id="QEH34840.1"/>
    </source>
</evidence>
<name>A0A5B9W4C8_9BACT</name>
<feature type="chain" id="PRO_5022702538" description="DUF885 domain-containing protein" evidence="1">
    <location>
        <begin position="29"/>
        <end position="600"/>
    </location>
</feature>
<dbReference type="KEGG" id="agv:OJF2_33850"/>
<evidence type="ECO:0000256" key="1">
    <source>
        <dbReference type="SAM" id="SignalP"/>
    </source>
</evidence>
<dbReference type="PROSITE" id="PS51318">
    <property type="entry name" value="TAT"/>
    <property type="match status" value="1"/>
</dbReference>
<dbReference type="Pfam" id="PF05960">
    <property type="entry name" value="DUF885"/>
    <property type="match status" value="1"/>
</dbReference>
<dbReference type="PANTHER" id="PTHR33361">
    <property type="entry name" value="GLR0591 PROTEIN"/>
    <property type="match status" value="1"/>
</dbReference>
<dbReference type="PANTHER" id="PTHR33361:SF2">
    <property type="entry name" value="DUF885 DOMAIN-CONTAINING PROTEIN"/>
    <property type="match status" value="1"/>
</dbReference>
<evidence type="ECO:0000313" key="3">
    <source>
        <dbReference type="Proteomes" id="UP000324233"/>
    </source>
</evidence>
<feature type="signal peptide" evidence="1">
    <location>
        <begin position="1"/>
        <end position="28"/>
    </location>
</feature>
<keyword evidence="3" id="KW-1185">Reference proteome</keyword>
<dbReference type="Proteomes" id="UP000324233">
    <property type="component" value="Chromosome"/>
</dbReference>
<proteinExistence type="predicted"/>
<protein>
    <recommendedName>
        <fullName evidence="4">DUF885 domain-containing protein</fullName>
    </recommendedName>
</protein>
<organism evidence="2 3">
    <name type="scientific">Aquisphaera giovannonii</name>
    <dbReference type="NCBI Taxonomy" id="406548"/>
    <lineage>
        <taxon>Bacteria</taxon>
        <taxon>Pseudomonadati</taxon>
        <taxon>Planctomycetota</taxon>
        <taxon>Planctomycetia</taxon>
        <taxon>Isosphaerales</taxon>
        <taxon>Isosphaeraceae</taxon>
        <taxon>Aquisphaera</taxon>
    </lineage>
</organism>
<accession>A0A5B9W4C8</accession>
<dbReference type="InterPro" id="IPR006311">
    <property type="entry name" value="TAT_signal"/>
</dbReference>
<dbReference type="AlphaFoldDB" id="A0A5B9W4C8"/>
<reference evidence="2 3" key="1">
    <citation type="submission" date="2019-08" db="EMBL/GenBank/DDBJ databases">
        <title>Deep-cultivation of Planctomycetes and their phenomic and genomic characterization uncovers novel biology.</title>
        <authorList>
            <person name="Wiegand S."/>
            <person name="Jogler M."/>
            <person name="Boedeker C."/>
            <person name="Pinto D."/>
            <person name="Vollmers J."/>
            <person name="Rivas-Marin E."/>
            <person name="Kohn T."/>
            <person name="Peeters S.H."/>
            <person name="Heuer A."/>
            <person name="Rast P."/>
            <person name="Oberbeckmann S."/>
            <person name="Bunk B."/>
            <person name="Jeske O."/>
            <person name="Meyerdierks A."/>
            <person name="Storesund J.E."/>
            <person name="Kallscheuer N."/>
            <person name="Luecker S."/>
            <person name="Lage O.M."/>
            <person name="Pohl T."/>
            <person name="Merkel B.J."/>
            <person name="Hornburger P."/>
            <person name="Mueller R.-W."/>
            <person name="Bruemmer F."/>
            <person name="Labrenz M."/>
            <person name="Spormann A.M."/>
            <person name="Op den Camp H."/>
            <person name="Overmann J."/>
            <person name="Amann R."/>
            <person name="Jetten M.S.M."/>
            <person name="Mascher T."/>
            <person name="Medema M.H."/>
            <person name="Devos D.P."/>
            <person name="Kaster A.-K."/>
            <person name="Ovreas L."/>
            <person name="Rohde M."/>
            <person name="Galperin M.Y."/>
            <person name="Jogler C."/>
        </authorList>
    </citation>
    <scope>NUCLEOTIDE SEQUENCE [LARGE SCALE GENOMIC DNA]</scope>
    <source>
        <strain evidence="2 3">OJF2</strain>
    </source>
</reference>
<evidence type="ECO:0008006" key="4">
    <source>
        <dbReference type="Google" id="ProtNLM"/>
    </source>
</evidence>
<dbReference type="InterPro" id="IPR010281">
    <property type="entry name" value="DUF885"/>
</dbReference>
<dbReference type="EMBL" id="CP042997">
    <property type="protein sequence ID" value="QEH34840.1"/>
    <property type="molecule type" value="Genomic_DNA"/>
</dbReference>
<keyword evidence="1" id="KW-0732">Signal</keyword>
<sequence precursor="true">MTMTRSTFLRAAALAVGLAWTNSPVAAAAGDDDPAEAGRRFREVAAGYWTELLRTHPIEATIFVGDQRFRDRLDDPSPEAFQAWLDRLDAARETLAEIDPEGLSAAERIDREVLLEVIEHRLQAARFGDHLVPFAPIVRYASDLHFADLHMLFAQLGEFQPASTGGDIKDFLDRLEDFPTLADRLIATLRQGMAEGRMAPRVVMPKVVAQLRSLAGPKAEESPLWAIVGRLPADWDNADRQGAAALIKAAIEKSVIPGYAKLADFVEETYLPACPDRSGLKATPDGAAHYAFLVRDYTTTDLTPDEIHAIGLAEMAKARAGMEEVRKQVGFAGDLPAFLASVRTDPRLKNASEATILDGHRAIVATMEKNLPRLFGRLPSIPLEVRAFDPVRAKSAPTGEYYPAAADGSRPGVFFVNTSDPTSRPTYTMQTLAYHEAVPGHHLQGAIAMEATGRAAFRRYFYFPAFDEGWALYCESLPAEIGLYTDPYAVFGRLNYDALRCARLVVDTGLHHLGWPRDRAIAYMEQNTSLPRGEIENEVDRYIAWPGQALAYKVGELKIREIRLRAQQKAGASFDLRAFHDKLLSFGSVPLRKLEQLMAE</sequence>
<dbReference type="RefSeq" id="WP_168221845.1">
    <property type="nucleotide sequence ID" value="NZ_CP042997.1"/>
</dbReference>
<gene>
    <name evidence="2" type="ORF">OJF2_33850</name>
</gene>